<evidence type="ECO:0000256" key="3">
    <source>
        <dbReference type="ARBA" id="ARBA00005189"/>
    </source>
</evidence>
<name>A0A7W5Z151_9HYPH</name>
<evidence type="ECO:0000256" key="8">
    <source>
        <dbReference type="ARBA" id="ARBA00022679"/>
    </source>
</evidence>
<feature type="transmembrane region" description="Helical" evidence="17">
    <location>
        <begin position="86"/>
        <end position="107"/>
    </location>
</feature>
<evidence type="ECO:0000256" key="16">
    <source>
        <dbReference type="RuleBase" id="RU003750"/>
    </source>
</evidence>
<dbReference type="EC" id="2.7.8.5" evidence="5"/>
<dbReference type="PANTHER" id="PTHR14269">
    <property type="entry name" value="CDP-DIACYLGLYCEROL--GLYCEROL-3-PHOSPHATE 3-PHOSPHATIDYLTRANSFERASE-RELATED"/>
    <property type="match status" value="1"/>
</dbReference>
<dbReference type="InterPro" id="IPR004570">
    <property type="entry name" value="Phosphatidylglycerol_P_synth"/>
</dbReference>
<feature type="transmembrane region" description="Helical" evidence="17">
    <location>
        <begin position="128"/>
        <end position="153"/>
    </location>
</feature>
<evidence type="ECO:0000256" key="10">
    <source>
        <dbReference type="ARBA" id="ARBA00022989"/>
    </source>
</evidence>
<keyword evidence="14" id="KW-1208">Phospholipid metabolism</keyword>
<feature type="transmembrane region" description="Helical" evidence="17">
    <location>
        <begin position="159"/>
        <end position="180"/>
    </location>
</feature>
<keyword evidence="11" id="KW-0443">Lipid metabolism</keyword>
<comment type="pathway">
    <text evidence="3">Lipid metabolism.</text>
</comment>
<dbReference type="GO" id="GO:0046474">
    <property type="term" value="P:glycerophospholipid biosynthetic process"/>
    <property type="evidence" value="ECO:0007669"/>
    <property type="project" value="TreeGrafter"/>
</dbReference>
<dbReference type="InterPro" id="IPR050324">
    <property type="entry name" value="CDP-alcohol_PTase-I"/>
</dbReference>
<feature type="transmembrane region" description="Helical" evidence="17">
    <location>
        <begin position="12"/>
        <end position="36"/>
    </location>
</feature>
<evidence type="ECO:0000256" key="12">
    <source>
        <dbReference type="ARBA" id="ARBA00023136"/>
    </source>
</evidence>
<dbReference type="PANTHER" id="PTHR14269:SF62">
    <property type="entry name" value="CDP-DIACYLGLYCEROL--GLYCEROL-3-PHOSPHATE 3-PHOSPHATIDYLTRANSFERASE 1, CHLOROPLASTIC"/>
    <property type="match status" value="1"/>
</dbReference>
<keyword evidence="13" id="KW-0594">Phospholipid biosynthesis</keyword>
<gene>
    <name evidence="18" type="ORF">FHS81_000172</name>
</gene>
<dbReference type="FunFam" id="1.20.120.1760:FF:000033">
    <property type="entry name" value="CDP-alcohol phosphatidyltransferase"/>
    <property type="match status" value="1"/>
</dbReference>
<comment type="similarity">
    <text evidence="4 16">Belongs to the CDP-alcohol phosphatidyltransferase class-I family.</text>
</comment>
<dbReference type="Gene3D" id="1.20.120.1760">
    <property type="match status" value="1"/>
</dbReference>
<dbReference type="PIRSF" id="PIRSF000847">
    <property type="entry name" value="Phos_ph_gly_syn"/>
    <property type="match status" value="1"/>
</dbReference>
<evidence type="ECO:0000256" key="1">
    <source>
        <dbReference type="ARBA" id="ARBA00004141"/>
    </source>
</evidence>
<keyword evidence="10 17" id="KW-1133">Transmembrane helix</keyword>
<evidence type="ECO:0000256" key="2">
    <source>
        <dbReference type="ARBA" id="ARBA00005042"/>
    </source>
</evidence>
<keyword evidence="7" id="KW-0444">Lipid biosynthesis</keyword>
<organism evidence="18 19">
    <name type="scientific">Pseudochelatococcus contaminans</name>
    <dbReference type="NCBI Taxonomy" id="1538103"/>
    <lineage>
        <taxon>Bacteria</taxon>
        <taxon>Pseudomonadati</taxon>
        <taxon>Pseudomonadota</taxon>
        <taxon>Alphaproteobacteria</taxon>
        <taxon>Hyphomicrobiales</taxon>
        <taxon>Chelatococcaceae</taxon>
        <taxon>Pseudochelatococcus</taxon>
    </lineage>
</organism>
<dbReference type="InterPro" id="IPR043130">
    <property type="entry name" value="CDP-OH_PTrfase_TM_dom"/>
</dbReference>
<accession>A0A7W5Z151</accession>
<dbReference type="EMBL" id="JACICC010000001">
    <property type="protein sequence ID" value="MBB3808118.1"/>
    <property type="molecule type" value="Genomic_DNA"/>
</dbReference>
<keyword evidence="8 16" id="KW-0808">Transferase</keyword>
<comment type="catalytic activity">
    <reaction evidence="15">
        <text>a CDP-1,2-diacyl-sn-glycerol + sn-glycerol 3-phosphate = a 1,2-diacyl-sn-glycero-3-phospho-(1'-sn-glycero-3'-phosphate) + CMP + H(+)</text>
        <dbReference type="Rhea" id="RHEA:12593"/>
        <dbReference type="ChEBI" id="CHEBI:15378"/>
        <dbReference type="ChEBI" id="CHEBI:57597"/>
        <dbReference type="ChEBI" id="CHEBI:58332"/>
        <dbReference type="ChEBI" id="CHEBI:60110"/>
        <dbReference type="ChEBI" id="CHEBI:60377"/>
        <dbReference type="EC" id="2.7.8.5"/>
    </reaction>
</comment>
<evidence type="ECO:0000256" key="14">
    <source>
        <dbReference type="ARBA" id="ARBA00023264"/>
    </source>
</evidence>
<evidence type="ECO:0000256" key="15">
    <source>
        <dbReference type="ARBA" id="ARBA00048586"/>
    </source>
</evidence>
<keyword evidence="19" id="KW-1185">Reference proteome</keyword>
<evidence type="ECO:0000256" key="6">
    <source>
        <dbReference type="ARBA" id="ARBA00014944"/>
    </source>
</evidence>
<comment type="caution">
    <text evidence="18">The sequence shown here is derived from an EMBL/GenBank/DDBJ whole genome shotgun (WGS) entry which is preliminary data.</text>
</comment>
<dbReference type="GO" id="GO:0016020">
    <property type="term" value="C:membrane"/>
    <property type="evidence" value="ECO:0007669"/>
    <property type="project" value="UniProtKB-SubCell"/>
</dbReference>
<dbReference type="GO" id="GO:0008444">
    <property type="term" value="F:CDP-diacylglycerol-glycerol-3-phosphate 3-phosphatidyltransferase activity"/>
    <property type="evidence" value="ECO:0007669"/>
    <property type="project" value="UniProtKB-EC"/>
</dbReference>
<evidence type="ECO:0000256" key="17">
    <source>
        <dbReference type="SAM" id="Phobius"/>
    </source>
</evidence>
<evidence type="ECO:0000256" key="4">
    <source>
        <dbReference type="ARBA" id="ARBA00010441"/>
    </source>
</evidence>
<proteinExistence type="inferred from homology"/>
<comment type="subcellular location">
    <subcellularLocation>
        <location evidence="1">Membrane</location>
        <topology evidence="1">Multi-pass membrane protein</topology>
    </subcellularLocation>
</comment>
<keyword evidence="12 17" id="KW-0472">Membrane</keyword>
<sequence length="185" mass="19776">MTIPNIITLMRLVLVPAIVILINDGSWIGAFLLFLAAGISDGLDGYIARRYDMRSELGAYLDAAADKALLVSIYVTLAIADVLPGWVAILVVSRDVLILTAIMISWLMQRPVDIRPLRVSKINTGMQIGLAALVLAHMAAGAAGFGAGFFAALPWLVEALTMLTALLTVVSAGAYLALWLRHMAD</sequence>
<evidence type="ECO:0000256" key="7">
    <source>
        <dbReference type="ARBA" id="ARBA00022516"/>
    </source>
</evidence>
<evidence type="ECO:0000256" key="13">
    <source>
        <dbReference type="ARBA" id="ARBA00023209"/>
    </source>
</evidence>
<evidence type="ECO:0000256" key="5">
    <source>
        <dbReference type="ARBA" id="ARBA00013170"/>
    </source>
</evidence>
<evidence type="ECO:0000256" key="11">
    <source>
        <dbReference type="ARBA" id="ARBA00023098"/>
    </source>
</evidence>
<protein>
    <recommendedName>
        <fullName evidence="6">CDP-diacylglycerol--glycerol-3-phosphate 3-phosphatidyltransferase</fullName>
        <ecNumber evidence="5">2.7.8.5</ecNumber>
    </recommendedName>
</protein>
<dbReference type="RefSeq" id="WP_183750154.1">
    <property type="nucleotide sequence ID" value="NZ_JACICC010000001.1"/>
</dbReference>
<dbReference type="InterPro" id="IPR000462">
    <property type="entry name" value="CDP-OH_P_trans"/>
</dbReference>
<reference evidence="18 19" key="1">
    <citation type="submission" date="2020-08" db="EMBL/GenBank/DDBJ databases">
        <title>Genomic Encyclopedia of Type Strains, Phase IV (KMG-IV): sequencing the most valuable type-strain genomes for metagenomic binning, comparative biology and taxonomic classification.</title>
        <authorList>
            <person name="Goeker M."/>
        </authorList>
    </citation>
    <scope>NUCLEOTIDE SEQUENCE [LARGE SCALE GENOMIC DNA]</scope>
    <source>
        <strain evidence="18 19">DSM 28760</strain>
    </source>
</reference>
<dbReference type="Pfam" id="PF01066">
    <property type="entry name" value="CDP-OH_P_transf"/>
    <property type="match status" value="1"/>
</dbReference>
<dbReference type="AlphaFoldDB" id="A0A7W5Z151"/>
<dbReference type="Proteomes" id="UP000537592">
    <property type="component" value="Unassembled WGS sequence"/>
</dbReference>
<keyword evidence="9 17" id="KW-0812">Transmembrane</keyword>
<evidence type="ECO:0000313" key="19">
    <source>
        <dbReference type="Proteomes" id="UP000537592"/>
    </source>
</evidence>
<comment type="pathway">
    <text evidence="2">Phospholipid metabolism; phosphatidylglycerol biosynthesis; phosphatidylglycerol from CDP-diacylglycerol: step 1/2.</text>
</comment>
<evidence type="ECO:0000256" key="9">
    <source>
        <dbReference type="ARBA" id="ARBA00022692"/>
    </source>
</evidence>
<evidence type="ECO:0000313" key="18">
    <source>
        <dbReference type="EMBL" id="MBB3808118.1"/>
    </source>
</evidence>
<dbReference type="PROSITE" id="PS00379">
    <property type="entry name" value="CDP_ALCOHOL_P_TRANSF"/>
    <property type="match status" value="1"/>
</dbReference>
<dbReference type="InterPro" id="IPR048254">
    <property type="entry name" value="CDP_ALCOHOL_P_TRANSF_CS"/>
</dbReference>